<organism evidence="3 4">
    <name type="scientific">Chitinophaga rupis</name>
    <dbReference type="NCBI Taxonomy" id="573321"/>
    <lineage>
        <taxon>Bacteria</taxon>
        <taxon>Pseudomonadati</taxon>
        <taxon>Bacteroidota</taxon>
        <taxon>Chitinophagia</taxon>
        <taxon>Chitinophagales</taxon>
        <taxon>Chitinophagaceae</taxon>
        <taxon>Chitinophaga</taxon>
    </lineage>
</organism>
<dbReference type="InterPro" id="IPR017927">
    <property type="entry name" value="FAD-bd_FR_type"/>
</dbReference>
<keyword evidence="4" id="KW-1185">Reference proteome</keyword>
<dbReference type="Pfam" id="PF00175">
    <property type="entry name" value="NAD_binding_1"/>
    <property type="match status" value="1"/>
</dbReference>
<evidence type="ECO:0000313" key="3">
    <source>
        <dbReference type="EMBL" id="SEK61902.1"/>
    </source>
</evidence>
<gene>
    <name evidence="3" type="ORF">SAMN04488505_101555</name>
</gene>
<dbReference type="GO" id="GO:0006221">
    <property type="term" value="P:pyrimidine nucleotide biosynthetic process"/>
    <property type="evidence" value="ECO:0007669"/>
    <property type="project" value="InterPro"/>
</dbReference>
<dbReference type="Proteomes" id="UP000198984">
    <property type="component" value="Unassembled WGS sequence"/>
</dbReference>
<evidence type="ECO:0000256" key="1">
    <source>
        <dbReference type="PIRSR" id="PIRSR006816-1"/>
    </source>
</evidence>
<dbReference type="STRING" id="573321.SAMN04488505_101555"/>
<reference evidence="3 4" key="1">
    <citation type="submission" date="2016-10" db="EMBL/GenBank/DDBJ databases">
        <authorList>
            <person name="de Groot N.N."/>
        </authorList>
    </citation>
    <scope>NUCLEOTIDE SEQUENCE [LARGE SCALE GENOMIC DNA]</scope>
    <source>
        <strain evidence="3 4">DSM 21039</strain>
    </source>
</reference>
<dbReference type="Pfam" id="PF00970">
    <property type="entry name" value="FAD_binding_6"/>
    <property type="match status" value="1"/>
</dbReference>
<evidence type="ECO:0000259" key="2">
    <source>
        <dbReference type="PROSITE" id="PS51384"/>
    </source>
</evidence>
<comment type="cofactor">
    <cofactor evidence="1">
        <name>FAD</name>
        <dbReference type="ChEBI" id="CHEBI:57692"/>
    </cofactor>
    <text evidence="1">Binds 1 FAD per subunit.</text>
</comment>
<dbReference type="PANTHER" id="PTHR47354">
    <property type="entry name" value="NADH OXIDOREDUCTASE HCR"/>
    <property type="match status" value="1"/>
</dbReference>
<dbReference type="Gene3D" id="2.40.30.10">
    <property type="entry name" value="Translation factors"/>
    <property type="match status" value="1"/>
</dbReference>
<dbReference type="SUPFAM" id="SSF63380">
    <property type="entry name" value="Riboflavin synthase domain-like"/>
    <property type="match status" value="1"/>
</dbReference>
<name>A0A1H7IJ74_9BACT</name>
<dbReference type="InterPro" id="IPR001433">
    <property type="entry name" value="OxRdtase_FAD/NAD-bd"/>
</dbReference>
<dbReference type="PANTHER" id="PTHR47354:SF5">
    <property type="entry name" value="PROTEIN RFBI"/>
    <property type="match status" value="1"/>
</dbReference>
<dbReference type="GO" id="GO:0050660">
    <property type="term" value="F:flavin adenine dinucleotide binding"/>
    <property type="evidence" value="ECO:0007669"/>
    <property type="project" value="InterPro"/>
</dbReference>
<dbReference type="InterPro" id="IPR017938">
    <property type="entry name" value="Riboflavin_synthase-like_b-brl"/>
</dbReference>
<dbReference type="InterPro" id="IPR039261">
    <property type="entry name" value="FNR_nucleotide-bd"/>
</dbReference>
<evidence type="ECO:0000313" key="4">
    <source>
        <dbReference type="Proteomes" id="UP000198984"/>
    </source>
</evidence>
<accession>A0A1H7IJ74</accession>
<dbReference type="RefSeq" id="WP_089906613.1">
    <property type="nucleotide sequence ID" value="NZ_FOBB01000001.1"/>
</dbReference>
<dbReference type="EMBL" id="FOBB01000001">
    <property type="protein sequence ID" value="SEK61902.1"/>
    <property type="molecule type" value="Genomic_DNA"/>
</dbReference>
<dbReference type="Gene3D" id="3.40.50.80">
    <property type="entry name" value="Nucleotide-binding domain of ferredoxin-NADP reductase (FNR) module"/>
    <property type="match status" value="1"/>
</dbReference>
<dbReference type="GO" id="GO:0051537">
    <property type="term" value="F:2 iron, 2 sulfur cluster binding"/>
    <property type="evidence" value="ECO:0007669"/>
    <property type="project" value="InterPro"/>
</dbReference>
<dbReference type="AlphaFoldDB" id="A0A1H7IJ74"/>
<keyword evidence="1" id="KW-0285">Flavoprotein</keyword>
<proteinExistence type="predicted"/>
<dbReference type="PIRSF" id="PIRSF006816">
    <property type="entry name" value="Cyc3_hyd_g"/>
    <property type="match status" value="1"/>
</dbReference>
<keyword evidence="1" id="KW-0274">FAD</keyword>
<feature type="domain" description="FAD-binding FR-type" evidence="2">
    <location>
        <begin position="3"/>
        <end position="108"/>
    </location>
</feature>
<feature type="binding site" evidence="1">
    <location>
        <begin position="82"/>
        <end position="83"/>
    </location>
    <ligand>
        <name>FAD</name>
        <dbReference type="ChEBI" id="CHEBI:57692"/>
    </ligand>
</feature>
<sequence length="242" mass="28084">MLEQWYNGTVTRIVDETYNTRRFWIQIPDMDLFDFKPGQFVTLDLPIHENKHKRWRSYSIASHPNGSNEIELVIVLLEGGAGTTYLFNEIKEGSSLLLRGPLGKFVLPEVLDKDLFLVCTGTGIAPFRSMAKYIHLHNIPHKNIYLIYGSRYIKDLLYPGEMGELQAAHPGFYYLPTLSREDSTDWTGRKGYVHTIYEEMLEGGNKPANFFLCGWKNMINEARQRILDLGYDRKDIHLELYD</sequence>
<dbReference type="InterPro" id="IPR001709">
    <property type="entry name" value="Flavoprot_Pyr_Nucl_cyt_Rdtase"/>
</dbReference>
<dbReference type="SUPFAM" id="SSF52343">
    <property type="entry name" value="Ferredoxin reductase-like, C-terminal NADP-linked domain"/>
    <property type="match status" value="1"/>
</dbReference>
<dbReference type="InterPro" id="IPR050415">
    <property type="entry name" value="MRET"/>
</dbReference>
<dbReference type="OrthoDB" id="9789468at2"/>
<protein>
    <submittedName>
        <fullName evidence="3">CDP-4-dehydro-6-deoxyglucose reductase</fullName>
    </submittedName>
</protein>
<dbReference type="InterPro" id="IPR012165">
    <property type="entry name" value="Cyt_c3_hydrogenase_gsu"/>
</dbReference>
<dbReference type="PRINTS" id="PR00410">
    <property type="entry name" value="PHEHYDRXLASE"/>
</dbReference>
<dbReference type="PROSITE" id="PS51384">
    <property type="entry name" value="FAD_FR"/>
    <property type="match status" value="1"/>
</dbReference>
<dbReference type="PRINTS" id="PR00371">
    <property type="entry name" value="FPNCR"/>
</dbReference>
<dbReference type="GO" id="GO:0016491">
    <property type="term" value="F:oxidoreductase activity"/>
    <property type="evidence" value="ECO:0007669"/>
    <property type="project" value="InterPro"/>
</dbReference>
<dbReference type="InterPro" id="IPR008333">
    <property type="entry name" value="Cbr1-like_FAD-bd_dom"/>
</dbReference>